<evidence type="ECO:0000313" key="20">
    <source>
        <dbReference type="Proteomes" id="UP001159427"/>
    </source>
</evidence>
<evidence type="ECO:0000256" key="12">
    <source>
        <dbReference type="ARBA" id="ARBA00031731"/>
    </source>
</evidence>
<dbReference type="SUPFAM" id="SSF57850">
    <property type="entry name" value="RING/U-box"/>
    <property type="match status" value="4"/>
</dbReference>
<feature type="domain" description="RING-type" evidence="18">
    <location>
        <begin position="214"/>
        <end position="442"/>
    </location>
</feature>
<evidence type="ECO:0000256" key="14">
    <source>
        <dbReference type="PROSITE-ProRule" id="PRU00452"/>
    </source>
</evidence>
<comment type="subcellular location">
    <subcellularLocation>
        <location evidence="1">Nucleus</location>
    </subcellularLocation>
</comment>
<evidence type="ECO:0000256" key="2">
    <source>
        <dbReference type="ARBA" id="ARBA00004718"/>
    </source>
</evidence>
<dbReference type="Pfam" id="PF01485">
    <property type="entry name" value="IBR"/>
    <property type="match status" value="1"/>
</dbReference>
<keyword evidence="10" id="KW-0862">Zinc</keyword>
<dbReference type="PANTHER" id="PTHR21330">
    <property type="entry name" value="E3 SUMO-PROTEIN LIGASE NSE2"/>
    <property type="match status" value="1"/>
</dbReference>
<dbReference type="CDD" id="cd20342">
    <property type="entry name" value="BRcat_RBR_RNF217"/>
    <property type="match status" value="1"/>
</dbReference>
<evidence type="ECO:0000259" key="18">
    <source>
        <dbReference type="PROSITE" id="PS51873"/>
    </source>
</evidence>
<feature type="transmembrane region" description="Helical" evidence="16">
    <location>
        <begin position="461"/>
        <end position="494"/>
    </location>
</feature>
<evidence type="ECO:0000256" key="13">
    <source>
        <dbReference type="ARBA" id="ARBA00032533"/>
    </source>
</evidence>
<dbReference type="EMBL" id="CALNXI010002021">
    <property type="protein sequence ID" value="CAH3181668.1"/>
    <property type="molecule type" value="Genomic_DNA"/>
</dbReference>
<proteinExistence type="inferred from homology"/>
<comment type="pathway">
    <text evidence="2">Protein modification; protein sumoylation.</text>
</comment>
<keyword evidence="16" id="KW-0472">Membrane</keyword>
<dbReference type="Gene3D" id="1.20.120.1750">
    <property type="match status" value="1"/>
</dbReference>
<sequence>MPAHFRAVENAVESVKKVKQYINNGLGVTLDVALDLEEVSQDSEQVKELEDTMLQYVDMEREVDQWAKAVELAKAEFNRQYDVSSDDIPSIEEIFQEKLDSLKSKNKDSDLDCHQKVKEFREKVWSIHHQGQPMPNANTQPMGDEDIVMSQAPAEKTKCPLTMKEMVKPMKSKVCGHNYDHDAIVQHINRGRGRAKCPVCGQPISKGDLEHNTMSIPCNVCFLETSENSIRTWCCAGVICTACLEAHVQSKIEDAIVKILCPLGNCDTVMSDEEVQQLVSDRLFERYQQFKVDIEQNPLIKTCPGCSRIHHHPEQSDSTTADKEKDGSRPDNLKVTCVKCQLVWCFACQAPWHYGLTCKDFCKGDKSLKIWAKNRGQPARNACRCPKCRVFIQKSSGCDHMSCTRCHTEFCYRCGSKYHHVKFLGNHYDRFSILGCKYNFKPDKPVQRIAVRGALFSGQVILVPVVAGLVFSAGCVIVGAGVVAAPFYGSYVLIKRQKARSKQAYQTRNK</sequence>
<evidence type="ECO:0000259" key="17">
    <source>
        <dbReference type="PROSITE" id="PS51044"/>
    </source>
</evidence>
<evidence type="ECO:0000256" key="4">
    <source>
        <dbReference type="ARBA" id="ARBA00020923"/>
    </source>
</evidence>
<name>A0ABN8RW25_9CNID</name>
<evidence type="ECO:0000256" key="7">
    <source>
        <dbReference type="ARBA" id="ARBA00022737"/>
    </source>
</evidence>
<dbReference type="Gene3D" id="3.30.40.10">
    <property type="entry name" value="Zinc/RING finger domain, C3HC4 (zinc finger)"/>
    <property type="match status" value="2"/>
</dbReference>
<comment type="similarity">
    <text evidence="3">Belongs to the NSE2 family.</text>
</comment>
<feature type="compositionally biased region" description="Basic and acidic residues" evidence="15">
    <location>
        <begin position="312"/>
        <end position="330"/>
    </location>
</feature>
<feature type="region of interest" description="Disordered" evidence="15">
    <location>
        <begin position="306"/>
        <end position="330"/>
    </location>
</feature>
<evidence type="ECO:0000256" key="3">
    <source>
        <dbReference type="ARBA" id="ARBA00008212"/>
    </source>
</evidence>
<reference evidence="19 20" key="1">
    <citation type="submission" date="2022-05" db="EMBL/GenBank/DDBJ databases">
        <authorList>
            <consortium name="Genoscope - CEA"/>
            <person name="William W."/>
        </authorList>
    </citation>
    <scope>NUCLEOTIDE SEQUENCE [LARGE SCALE GENOMIC DNA]</scope>
</reference>
<keyword evidence="11" id="KW-0539">Nucleus</keyword>
<dbReference type="PANTHER" id="PTHR21330:SF1">
    <property type="entry name" value="E3 SUMO-PROTEIN LIGASE NSE2"/>
    <property type="match status" value="1"/>
</dbReference>
<dbReference type="InterPro" id="IPR044066">
    <property type="entry name" value="TRIAD_supradom"/>
</dbReference>
<dbReference type="PROSITE" id="PS51044">
    <property type="entry name" value="ZF_SP_RING"/>
    <property type="match status" value="1"/>
</dbReference>
<evidence type="ECO:0000256" key="5">
    <source>
        <dbReference type="ARBA" id="ARBA00022679"/>
    </source>
</evidence>
<dbReference type="SMART" id="SM00647">
    <property type="entry name" value="IBR"/>
    <property type="match status" value="2"/>
</dbReference>
<keyword evidence="6" id="KW-0479">Metal-binding</keyword>
<dbReference type="CDD" id="cd20350">
    <property type="entry name" value="Rcat_RBR_RNF217"/>
    <property type="match status" value="1"/>
</dbReference>
<dbReference type="Pfam" id="PF11789">
    <property type="entry name" value="zf-Nse"/>
    <property type="match status" value="1"/>
</dbReference>
<accession>A0ABN8RW25</accession>
<evidence type="ECO:0000256" key="10">
    <source>
        <dbReference type="ARBA" id="ARBA00022833"/>
    </source>
</evidence>
<comment type="caution">
    <text evidence="19">The sequence shown here is derived from an EMBL/GenBank/DDBJ whole genome shotgun (WGS) entry which is preliminary data.</text>
</comment>
<dbReference type="Pfam" id="PF22191">
    <property type="entry name" value="IBR_1"/>
    <property type="match status" value="1"/>
</dbReference>
<dbReference type="CDD" id="cd16651">
    <property type="entry name" value="SPL-RING_NSE2"/>
    <property type="match status" value="1"/>
</dbReference>
<evidence type="ECO:0000256" key="6">
    <source>
        <dbReference type="ARBA" id="ARBA00022723"/>
    </source>
</evidence>
<evidence type="ECO:0000256" key="9">
    <source>
        <dbReference type="ARBA" id="ARBA00022786"/>
    </source>
</evidence>
<keyword evidence="20" id="KW-1185">Reference proteome</keyword>
<dbReference type="InterPro" id="IPR047551">
    <property type="entry name" value="BRcat_RBR_RNF217"/>
</dbReference>
<keyword evidence="5" id="KW-0808">Transferase</keyword>
<dbReference type="Proteomes" id="UP001159427">
    <property type="component" value="Unassembled WGS sequence"/>
</dbReference>
<dbReference type="InterPro" id="IPR004181">
    <property type="entry name" value="Znf_MIZ"/>
</dbReference>
<keyword evidence="8 14" id="KW-0863">Zinc-finger</keyword>
<evidence type="ECO:0000256" key="15">
    <source>
        <dbReference type="SAM" id="MobiDB-lite"/>
    </source>
</evidence>
<gene>
    <name evidence="19" type="ORF">PEVE_00013800</name>
</gene>
<keyword evidence="16" id="KW-0812">Transmembrane</keyword>
<dbReference type="PROSITE" id="PS51873">
    <property type="entry name" value="TRIAD"/>
    <property type="match status" value="1"/>
</dbReference>
<evidence type="ECO:0000256" key="16">
    <source>
        <dbReference type="SAM" id="Phobius"/>
    </source>
</evidence>
<evidence type="ECO:0000256" key="1">
    <source>
        <dbReference type="ARBA" id="ARBA00004123"/>
    </source>
</evidence>
<evidence type="ECO:0000256" key="11">
    <source>
        <dbReference type="ARBA" id="ARBA00023242"/>
    </source>
</evidence>
<keyword evidence="9" id="KW-0833">Ubl conjugation pathway</keyword>
<keyword evidence="16" id="KW-1133">Transmembrane helix</keyword>
<feature type="domain" description="SP-RING-type" evidence="17">
    <location>
        <begin position="143"/>
        <end position="224"/>
    </location>
</feature>
<protein>
    <recommendedName>
        <fullName evidence="4">E3 SUMO-protein ligase NSE2</fullName>
    </recommendedName>
    <alternativeName>
        <fullName evidence="12">E3 SUMO-protein transferase NSE2</fullName>
    </alternativeName>
    <alternativeName>
        <fullName evidence="13">Non-structural maintenance of chromosomes element 2 homolog</fullName>
    </alternativeName>
</protein>
<evidence type="ECO:0000256" key="8">
    <source>
        <dbReference type="ARBA" id="ARBA00022771"/>
    </source>
</evidence>
<keyword evidence="7" id="KW-0677">Repeat</keyword>
<dbReference type="InterPro" id="IPR026846">
    <property type="entry name" value="Nse2(Mms21)"/>
</dbReference>
<dbReference type="InterPro" id="IPR002867">
    <property type="entry name" value="IBR_dom"/>
</dbReference>
<dbReference type="InterPro" id="IPR047552">
    <property type="entry name" value="Rcat_RBR_RNF217"/>
</dbReference>
<evidence type="ECO:0000313" key="19">
    <source>
        <dbReference type="EMBL" id="CAH3181668.1"/>
    </source>
</evidence>
<dbReference type="InterPro" id="IPR013083">
    <property type="entry name" value="Znf_RING/FYVE/PHD"/>
</dbReference>
<organism evidence="19 20">
    <name type="scientific">Porites evermanni</name>
    <dbReference type="NCBI Taxonomy" id="104178"/>
    <lineage>
        <taxon>Eukaryota</taxon>
        <taxon>Metazoa</taxon>
        <taxon>Cnidaria</taxon>
        <taxon>Anthozoa</taxon>
        <taxon>Hexacorallia</taxon>
        <taxon>Scleractinia</taxon>
        <taxon>Fungiina</taxon>
        <taxon>Poritidae</taxon>
        <taxon>Porites</taxon>
    </lineage>
</organism>